<reference evidence="8" key="2">
    <citation type="submission" date="2021-01" db="EMBL/GenBank/DDBJ databases">
        <authorList>
            <person name="Schikora-Tamarit M.A."/>
        </authorList>
    </citation>
    <scope>NUCLEOTIDE SEQUENCE</scope>
    <source>
        <strain evidence="8">CBS6075</strain>
    </source>
</reference>
<dbReference type="Pfam" id="PF06984">
    <property type="entry name" value="MRP-L47"/>
    <property type="match status" value="1"/>
</dbReference>
<keyword evidence="4" id="KW-0496">Mitochondrion</keyword>
<proteinExistence type="inferred from homology"/>
<dbReference type="Gene3D" id="6.10.330.20">
    <property type="match status" value="1"/>
</dbReference>
<evidence type="ECO:0000256" key="1">
    <source>
        <dbReference type="ARBA" id="ARBA00004173"/>
    </source>
</evidence>
<reference evidence="8" key="1">
    <citation type="journal article" date="2021" name="Open Biol.">
        <title>Shared evolutionary footprints suggest mitochondrial oxidative damage underlies multiple complex I losses in fungi.</title>
        <authorList>
            <person name="Schikora-Tamarit M.A."/>
            <person name="Marcet-Houben M."/>
            <person name="Nosek J."/>
            <person name="Gabaldon T."/>
        </authorList>
    </citation>
    <scope>NUCLEOTIDE SEQUENCE</scope>
    <source>
        <strain evidence="8">CBS6075</strain>
    </source>
</reference>
<evidence type="ECO:0000256" key="7">
    <source>
        <dbReference type="ARBA" id="ARBA00035399"/>
    </source>
</evidence>
<evidence type="ECO:0000256" key="6">
    <source>
        <dbReference type="ARBA" id="ARBA00035289"/>
    </source>
</evidence>
<comment type="subcellular location">
    <subcellularLocation>
        <location evidence="1">Mitochondrion</location>
    </subcellularLocation>
</comment>
<evidence type="ECO:0000256" key="5">
    <source>
        <dbReference type="ARBA" id="ARBA00023274"/>
    </source>
</evidence>
<dbReference type="InterPro" id="IPR010729">
    <property type="entry name" value="Ribosomal_uL29_mit"/>
</dbReference>
<evidence type="ECO:0000256" key="3">
    <source>
        <dbReference type="ARBA" id="ARBA00022980"/>
    </source>
</evidence>
<name>A0A9P8T0Y0_9ASCO</name>
<dbReference type="PANTHER" id="PTHR21183:SF18">
    <property type="entry name" value="LARGE RIBOSOMAL SUBUNIT PROTEIN UL29M"/>
    <property type="match status" value="1"/>
</dbReference>
<evidence type="ECO:0000256" key="4">
    <source>
        <dbReference type="ARBA" id="ARBA00023128"/>
    </source>
</evidence>
<organism evidence="8 9">
    <name type="scientific">Ogataea philodendri</name>
    <dbReference type="NCBI Taxonomy" id="1378263"/>
    <lineage>
        <taxon>Eukaryota</taxon>
        <taxon>Fungi</taxon>
        <taxon>Dikarya</taxon>
        <taxon>Ascomycota</taxon>
        <taxon>Saccharomycotina</taxon>
        <taxon>Pichiomycetes</taxon>
        <taxon>Pichiales</taxon>
        <taxon>Pichiaceae</taxon>
        <taxon>Ogataea</taxon>
    </lineage>
</organism>
<dbReference type="PANTHER" id="PTHR21183">
    <property type="entry name" value="RIBOSOMAL PROTEIN L47, MITOCHONDRIAL-RELATED"/>
    <property type="match status" value="1"/>
</dbReference>
<dbReference type="RefSeq" id="XP_046058752.1">
    <property type="nucleotide sequence ID" value="XM_046207780.1"/>
</dbReference>
<gene>
    <name evidence="8" type="ORF">OGAPHI_006489</name>
</gene>
<keyword evidence="5" id="KW-0687">Ribonucleoprotein</keyword>
<evidence type="ECO:0000313" key="8">
    <source>
        <dbReference type="EMBL" id="KAH3661639.1"/>
    </source>
</evidence>
<dbReference type="OrthoDB" id="270763at2759"/>
<evidence type="ECO:0000256" key="2">
    <source>
        <dbReference type="ARBA" id="ARBA00009254"/>
    </source>
</evidence>
<evidence type="ECO:0000313" key="9">
    <source>
        <dbReference type="Proteomes" id="UP000769157"/>
    </source>
</evidence>
<dbReference type="Proteomes" id="UP000769157">
    <property type="component" value="Unassembled WGS sequence"/>
</dbReference>
<dbReference type="GO" id="GO:0032543">
    <property type="term" value="P:mitochondrial translation"/>
    <property type="evidence" value="ECO:0007669"/>
    <property type="project" value="TreeGrafter"/>
</dbReference>
<keyword evidence="3" id="KW-0689">Ribosomal protein</keyword>
<accession>A0A9P8T0Y0</accession>
<comment type="caution">
    <text evidence="8">The sequence shown here is derived from an EMBL/GenBank/DDBJ whole genome shotgun (WGS) entry which is preliminary data.</text>
</comment>
<dbReference type="GeneID" id="70238453"/>
<dbReference type="EMBL" id="JAEUBE010000439">
    <property type="protein sequence ID" value="KAH3661639.1"/>
    <property type="molecule type" value="Genomic_DNA"/>
</dbReference>
<protein>
    <recommendedName>
        <fullName evidence="6">Large ribosomal subunit protein uL29m</fullName>
    </recommendedName>
    <alternativeName>
        <fullName evidence="7">54S ribosomal protein L4, mitochondrial</fullName>
    </alternativeName>
</protein>
<keyword evidence="9" id="KW-1185">Reference proteome</keyword>
<comment type="similarity">
    <text evidence="2">Belongs to the universal ribosomal protein uL29 family.</text>
</comment>
<sequence>MSRHFHTSALAAARRRIPRDIKLKPPILPTINNISVKENHPLWQFFHDKKFIREPAEVTATGRPWSVQELRRKSWEDLHNLWYVCLKERNKLEREIYIFRQQSDNPASQEFLNLNDSMHTTMWRIKQVITERERALENAKEEFKKSGDQYLQEFRERYLQEESVETDEWYDRLERLQQAIFGIPDILESDFEVDYRFVQGVKYMGQLKFDKFAEQVGRQDLAPIRDVAELFTLFEESASAEGVAEACAKIEEYRENELVIPASKEIQVVQGFVQEKMEQDNEPLEQVSEEEK</sequence>
<dbReference type="GO" id="GO:0003735">
    <property type="term" value="F:structural constituent of ribosome"/>
    <property type="evidence" value="ECO:0007669"/>
    <property type="project" value="InterPro"/>
</dbReference>
<dbReference type="GO" id="GO:0005762">
    <property type="term" value="C:mitochondrial large ribosomal subunit"/>
    <property type="evidence" value="ECO:0007669"/>
    <property type="project" value="TreeGrafter"/>
</dbReference>
<dbReference type="InterPro" id="IPR038340">
    <property type="entry name" value="MRP-L47_sf"/>
</dbReference>
<dbReference type="AlphaFoldDB" id="A0A9P8T0Y0"/>
<dbReference type="Gene3D" id="6.10.140.1190">
    <property type="match status" value="1"/>
</dbReference>